<gene>
    <name evidence="2" type="ORF">JCM19241_3332</name>
</gene>
<dbReference type="Pfam" id="PF05787">
    <property type="entry name" value="PhoX"/>
    <property type="match status" value="1"/>
</dbReference>
<comment type="caution">
    <text evidence="2">The sequence shown here is derived from an EMBL/GenBank/DDBJ whole genome shotgun (WGS) entry which is preliminary data.</text>
</comment>
<dbReference type="PANTHER" id="PTHR35399">
    <property type="entry name" value="SLR8030 PROTEIN"/>
    <property type="match status" value="1"/>
</dbReference>
<evidence type="ECO:0000313" key="3">
    <source>
        <dbReference type="Proteomes" id="UP000031666"/>
    </source>
</evidence>
<accession>A0A0B8Q721</accession>
<reference evidence="2 3" key="1">
    <citation type="submission" date="2015-01" db="EMBL/GenBank/DDBJ databases">
        <title>Vibrio sp. C94 JCM 19241 whole genome shotgun sequence.</title>
        <authorList>
            <person name="Sawabe T."/>
            <person name="Meirelles P."/>
            <person name="Feng G."/>
            <person name="Sayaka M."/>
            <person name="Hattori M."/>
            <person name="Ohkuma M."/>
        </authorList>
    </citation>
    <scope>NUCLEOTIDE SEQUENCE [LARGE SCALE GENOMIC DNA]</scope>
    <source>
        <strain evidence="3">JCM 19241</strain>
    </source>
</reference>
<protein>
    <submittedName>
        <fullName evidence="2">Putative phosphatase</fullName>
    </submittedName>
</protein>
<name>A0A0B8Q721_9VIBR</name>
<organism evidence="2 3">
    <name type="scientific">Vibrio ishigakensis</name>
    <dbReference type="NCBI Taxonomy" id="1481914"/>
    <lineage>
        <taxon>Bacteria</taxon>
        <taxon>Pseudomonadati</taxon>
        <taxon>Pseudomonadota</taxon>
        <taxon>Gammaproteobacteria</taxon>
        <taxon>Vibrionales</taxon>
        <taxon>Vibrionaceae</taxon>
        <taxon>Vibrio</taxon>
    </lineage>
</organism>
<dbReference type="Proteomes" id="UP000031666">
    <property type="component" value="Unassembled WGS sequence"/>
</dbReference>
<proteinExistence type="predicted"/>
<evidence type="ECO:0000313" key="2">
    <source>
        <dbReference type="EMBL" id="GAM75420.1"/>
    </source>
</evidence>
<feature type="region of interest" description="Disordered" evidence="1">
    <location>
        <begin position="75"/>
        <end position="99"/>
    </location>
</feature>
<sequence>MQTDSGEKDNISSDNQILAVIPDNLAPQGEGEPALNITNQEQLKRFAVVPKGAESTGITFSPDFRHMFTNVQHPGNWPHEALDATIPTPDDGEKRATRSATLVISRYDGKRLAE</sequence>
<dbReference type="EMBL" id="BBSC01000004">
    <property type="protein sequence ID" value="GAM75420.1"/>
    <property type="molecule type" value="Genomic_DNA"/>
</dbReference>
<dbReference type="STRING" id="1481914.JCM19241_3332"/>
<dbReference type="PANTHER" id="PTHR35399:SF2">
    <property type="entry name" value="DUF839 DOMAIN-CONTAINING PROTEIN"/>
    <property type="match status" value="1"/>
</dbReference>
<dbReference type="InterPro" id="IPR008557">
    <property type="entry name" value="PhoX"/>
</dbReference>
<dbReference type="AlphaFoldDB" id="A0A0B8Q721"/>
<evidence type="ECO:0000256" key="1">
    <source>
        <dbReference type="SAM" id="MobiDB-lite"/>
    </source>
</evidence>
<reference evidence="2 3" key="2">
    <citation type="submission" date="2015-01" db="EMBL/GenBank/DDBJ databases">
        <authorList>
            <consortium name="NBRP consortium"/>
            <person name="Sawabe T."/>
            <person name="Meirelles P."/>
            <person name="Feng G."/>
            <person name="Sayaka M."/>
            <person name="Hattori M."/>
            <person name="Ohkuma M."/>
        </authorList>
    </citation>
    <scope>NUCLEOTIDE SEQUENCE [LARGE SCALE GENOMIC DNA]</scope>
    <source>
        <strain evidence="3">JCM 19241</strain>
    </source>
</reference>